<sequence length="72" mass="8268">MKTEFEMSMVSELTFFLGLQIRTPMSITTKLRKDTSRKDVEQKFYRSMIGSLLRLTVSHPNISSSVGACDKY</sequence>
<evidence type="ECO:0000313" key="2">
    <source>
        <dbReference type="Proteomes" id="UP000288805"/>
    </source>
</evidence>
<accession>A0A438GCR2</accession>
<reference evidence="1 2" key="1">
    <citation type="journal article" date="2018" name="PLoS Genet.">
        <title>Population sequencing reveals clonal diversity and ancestral inbreeding in the grapevine cultivar Chardonnay.</title>
        <authorList>
            <person name="Roach M.J."/>
            <person name="Johnson D.L."/>
            <person name="Bohlmann J."/>
            <person name="van Vuuren H.J."/>
            <person name="Jones S.J."/>
            <person name="Pretorius I.S."/>
            <person name="Schmidt S.A."/>
            <person name="Borneman A.R."/>
        </authorList>
    </citation>
    <scope>NUCLEOTIDE SEQUENCE [LARGE SCALE GENOMIC DNA]</scope>
    <source>
        <strain evidence="2">cv. Chardonnay</strain>
        <tissue evidence="1">Leaf</tissue>
    </source>
</reference>
<dbReference type="AlphaFoldDB" id="A0A438GCR2"/>
<dbReference type="EMBL" id="QGNW01000475">
    <property type="protein sequence ID" value="RVW70007.1"/>
    <property type="molecule type" value="Genomic_DNA"/>
</dbReference>
<proteinExistence type="predicted"/>
<dbReference type="Proteomes" id="UP000288805">
    <property type="component" value="Unassembled WGS sequence"/>
</dbReference>
<evidence type="ECO:0000313" key="1">
    <source>
        <dbReference type="EMBL" id="RVW70007.1"/>
    </source>
</evidence>
<protein>
    <submittedName>
        <fullName evidence="1">Uncharacterized protein</fullName>
    </submittedName>
</protein>
<organism evidence="1 2">
    <name type="scientific">Vitis vinifera</name>
    <name type="common">Grape</name>
    <dbReference type="NCBI Taxonomy" id="29760"/>
    <lineage>
        <taxon>Eukaryota</taxon>
        <taxon>Viridiplantae</taxon>
        <taxon>Streptophyta</taxon>
        <taxon>Embryophyta</taxon>
        <taxon>Tracheophyta</taxon>
        <taxon>Spermatophyta</taxon>
        <taxon>Magnoliopsida</taxon>
        <taxon>eudicotyledons</taxon>
        <taxon>Gunneridae</taxon>
        <taxon>Pentapetalae</taxon>
        <taxon>rosids</taxon>
        <taxon>Vitales</taxon>
        <taxon>Vitaceae</taxon>
        <taxon>Viteae</taxon>
        <taxon>Vitis</taxon>
    </lineage>
</organism>
<gene>
    <name evidence="1" type="ORF">CK203_059060</name>
</gene>
<name>A0A438GCR2_VITVI</name>
<comment type="caution">
    <text evidence="1">The sequence shown here is derived from an EMBL/GenBank/DDBJ whole genome shotgun (WGS) entry which is preliminary data.</text>
</comment>